<dbReference type="PRINTS" id="PR00720">
    <property type="entry name" value="MAMMALPTPASE"/>
</dbReference>
<dbReference type="Proteomes" id="UP000662783">
    <property type="component" value="Chromosome"/>
</dbReference>
<dbReference type="Gene3D" id="3.40.50.2300">
    <property type="match status" value="1"/>
</dbReference>
<evidence type="ECO:0000256" key="1">
    <source>
        <dbReference type="ARBA" id="ARBA00004496"/>
    </source>
</evidence>
<evidence type="ECO:0000256" key="2">
    <source>
        <dbReference type="ARBA" id="ARBA00011063"/>
    </source>
</evidence>
<feature type="active site" evidence="7">
    <location>
        <position position="14"/>
    </location>
</feature>
<dbReference type="PANTHER" id="PTHR11717:SF7">
    <property type="entry name" value="LOW MOLECULAR WEIGHT PHOSPHOTYROSINE PROTEIN PHOSPHATASE"/>
    <property type="match status" value="1"/>
</dbReference>
<sequence length="154" mass="17661">MEKVLFVCLGNICRSPLAEGLAIKLSKELGVEKKVEFDSCGTSNYHIGEKPDKRTIENAEENGLKLNHKARQFDKADFREFDYIIAMDQANLSNIKKLDQEGQFDDKLYLMREFDNEDKGADVPDPYFGGPKGFQEVYDILERSVQKFLEEKIA</sequence>
<evidence type="ECO:0000256" key="6">
    <source>
        <dbReference type="ARBA" id="ARBA00022912"/>
    </source>
</evidence>
<comment type="subcellular location">
    <subcellularLocation>
        <location evidence="1">Cytoplasm</location>
    </subcellularLocation>
</comment>
<accession>A0A974WGL2</accession>
<dbReference type="AlphaFoldDB" id="A0A974WGL2"/>
<protein>
    <recommendedName>
        <fullName evidence="3">protein-tyrosine-phosphatase</fullName>
        <ecNumber evidence="3">3.1.3.48</ecNumber>
    </recommendedName>
</protein>
<keyword evidence="10" id="KW-1185">Reference proteome</keyword>
<feature type="active site" description="Nucleophile" evidence="7">
    <location>
        <position position="8"/>
    </location>
</feature>
<dbReference type="GO" id="GO:0003993">
    <property type="term" value="F:acid phosphatase activity"/>
    <property type="evidence" value="ECO:0007669"/>
    <property type="project" value="InterPro"/>
</dbReference>
<dbReference type="EC" id="3.1.3.48" evidence="3"/>
<evidence type="ECO:0000259" key="8">
    <source>
        <dbReference type="SMART" id="SM00226"/>
    </source>
</evidence>
<dbReference type="InterPro" id="IPR036196">
    <property type="entry name" value="Ptyr_pPase_sf"/>
</dbReference>
<dbReference type="EMBL" id="CP070608">
    <property type="protein sequence ID" value="QSE97680.1"/>
    <property type="molecule type" value="Genomic_DNA"/>
</dbReference>
<evidence type="ECO:0000313" key="9">
    <source>
        <dbReference type="EMBL" id="QSE97680.1"/>
    </source>
</evidence>
<evidence type="ECO:0000256" key="3">
    <source>
        <dbReference type="ARBA" id="ARBA00013064"/>
    </source>
</evidence>
<comment type="similarity">
    <text evidence="2">Belongs to the low molecular weight phosphotyrosine protein phosphatase family.</text>
</comment>
<dbReference type="SUPFAM" id="SSF52788">
    <property type="entry name" value="Phosphotyrosine protein phosphatases I"/>
    <property type="match status" value="1"/>
</dbReference>
<keyword evidence="6" id="KW-0904">Protein phosphatase</keyword>
<dbReference type="RefSeq" id="WP_205722189.1">
    <property type="nucleotide sequence ID" value="NZ_CP070608.1"/>
</dbReference>
<evidence type="ECO:0000256" key="5">
    <source>
        <dbReference type="ARBA" id="ARBA00022801"/>
    </source>
</evidence>
<dbReference type="PRINTS" id="PR00719">
    <property type="entry name" value="LMWPTPASE"/>
</dbReference>
<dbReference type="SMART" id="SM00226">
    <property type="entry name" value="LMWPc"/>
    <property type="match status" value="1"/>
</dbReference>
<keyword evidence="5" id="KW-0378">Hydrolase</keyword>
<dbReference type="InterPro" id="IPR017867">
    <property type="entry name" value="Tyr_phospatase_low_mol_wt"/>
</dbReference>
<dbReference type="PANTHER" id="PTHR11717">
    <property type="entry name" value="LOW MOLECULAR WEIGHT PROTEIN TYROSINE PHOSPHATASE"/>
    <property type="match status" value="1"/>
</dbReference>
<evidence type="ECO:0000313" key="10">
    <source>
        <dbReference type="Proteomes" id="UP000662783"/>
    </source>
</evidence>
<feature type="domain" description="Phosphotyrosine protein phosphatase I" evidence="8">
    <location>
        <begin position="2"/>
        <end position="151"/>
    </location>
</feature>
<name>A0A974WGL2_9BACT</name>
<dbReference type="GO" id="GO:0005737">
    <property type="term" value="C:cytoplasm"/>
    <property type="evidence" value="ECO:0007669"/>
    <property type="project" value="UniProtKB-SubCell"/>
</dbReference>
<dbReference type="GO" id="GO:0004726">
    <property type="term" value="F:non-membrane spanning protein tyrosine phosphatase activity"/>
    <property type="evidence" value="ECO:0007669"/>
    <property type="project" value="InterPro"/>
</dbReference>
<evidence type="ECO:0000256" key="4">
    <source>
        <dbReference type="ARBA" id="ARBA00022490"/>
    </source>
</evidence>
<dbReference type="InterPro" id="IPR002115">
    <property type="entry name" value="Tyr_Pase_low_mol_wt_mml"/>
</dbReference>
<dbReference type="InterPro" id="IPR050438">
    <property type="entry name" value="LMW_PTPase"/>
</dbReference>
<dbReference type="CDD" id="cd16343">
    <property type="entry name" value="LMWPTP"/>
    <property type="match status" value="1"/>
</dbReference>
<evidence type="ECO:0000256" key="7">
    <source>
        <dbReference type="PIRSR" id="PIRSR617867-1"/>
    </source>
</evidence>
<dbReference type="KEGG" id="fuv:JR347_00920"/>
<gene>
    <name evidence="9" type="ORF">JR347_00920</name>
</gene>
<proteinExistence type="inferred from homology"/>
<keyword evidence="4" id="KW-0963">Cytoplasm</keyword>
<reference evidence="9" key="1">
    <citation type="submission" date="2021-02" db="EMBL/GenBank/DDBJ databases">
        <title>Fulvivirga sp. S481 isolated from sea water.</title>
        <authorList>
            <person name="Bae S.S."/>
            <person name="Baek K."/>
        </authorList>
    </citation>
    <scope>NUCLEOTIDE SEQUENCE</scope>
    <source>
        <strain evidence="9">S481</strain>
    </source>
</reference>
<feature type="active site" description="Proton donor" evidence="7">
    <location>
        <position position="125"/>
    </location>
</feature>
<organism evidence="9 10">
    <name type="scientific">Fulvivirga lutea</name>
    <dbReference type="NCBI Taxonomy" id="2810512"/>
    <lineage>
        <taxon>Bacteria</taxon>
        <taxon>Pseudomonadati</taxon>
        <taxon>Bacteroidota</taxon>
        <taxon>Cytophagia</taxon>
        <taxon>Cytophagales</taxon>
        <taxon>Fulvivirgaceae</taxon>
        <taxon>Fulvivirga</taxon>
    </lineage>
</organism>
<dbReference type="Pfam" id="PF01451">
    <property type="entry name" value="LMWPc"/>
    <property type="match status" value="1"/>
</dbReference>
<dbReference type="InterPro" id="IPR023485">
    <property type="entry name" value="Ptyr_pPase"/>
</dbReference>